<proteinExistence type="predicted"/>
<keyword evidence="6 10" id="KW-0675">Receptor</keyword>
<dbReference type="InterPro" id="IPR017452">
    <property type="entry name" value="GPCR_Rhodpsn_7TM"/>
</dbReference>
<protein>
    <submittedName>
        <fullName evidence="10">Gastrin/cholecystokinin type B receptor</fullName>
    </submittedName>
</protein>
<reference evidence="10" key="2">
    <citation type="submission" date="2023-04" db="EMBL/GenBank/DDBJ databases">
        <authorList>
            <person name="Bu L."/>
            <person name="Lu L."/>
            <person name="Laidemitt M.R."/>
            <person name="Zhang S.M."/>
            <person name="Mutuku M."/>
            <person name="Mkoji G."/>
            <person name="Steinauer M."/>
            <person name="Loker E.S."/>
        </authorList>
    </citation>
    <scope>NUCLEOTIDE SEQUENCE</scope>
    <source>
        <strain evidence="10">KasaAsao</strain>
        <tissue evidence="10">Whole Snail</tissue>
    </source>
</reference>
<dbReference type="GO" id="GO:0005886">
    <property type="term" value="C:plasma membrane"/>
    <property type="evidence" value="ECO:0007669"/>
    <property type="project" value="TreeGrafter"/>
</dbReference>
<name>A0AAD8BSW6_BIOPF</name>
<evidence type="ECO:0000256" key="2">
    <source>
        <dbReference type="ARBA" id="ARBA00022692"/>
    </source>
</evidence>
<keyword evidence="4" id="KW-0297">G-protein coupled receptor</keyword>
<evidence type="ECO:0000256" key="6">
    <source>
        <dbReference type="ARBA" id="ARBA00023170"/>
    </source>
</evidence>
<dbReference type="GO" id="GO:0004930">
    <property type="term" value="F:G protein-coupled receptor activity"/>
    <property type="evidence" value="ECO:0007669"/>
    <property type="project" value="UniProtKB-KW"/>
</dbReference>
<organism evidence="10 11">
    <name type="scientific">Biomphalaria pfeifferi</name>
    <name type="common">Bloodfluke planorb</name>
    <name type="synonym">Freshwater snail</name>
    <dbReference type="NCBI Taxonomy" id="112525"/>
    <lineage>
        <taxon>Eukaryota</taxon>
        <taxon>Metazoa</taxon>
        <taxon>Spiralia</taxon>
        <taxon>Lophotrochozoa</taxon>
        <taxon>Mollusca</taxon>
        <taxon>Gastropoda</taxon>
        <taxon>Heterobranchia</taxon>
        <taxon>Euthyneura</taxon>
        <taxon>Panpulmonata</taxon>
        <taxon>Hygrophila</taxon>
        <taxon>Lymnaeoidea</taxon>
        <taxon>Planorbidae</taxon>
        <taxon>Biomphalaria</taxon>
    </lineage>
</organism>
<evidence type="ECO:0000256" key="4">
    <source>
        <dbReference type="ARBA" id="ARBA00023040"/>
    </source>
</evidence>
<gene>
    <name evidence="10" type="ORF">Bpfe_011275</name>
</gene>
<sequence>MDLWEVIDPSTSKDDNATIEDYLKLYASADENPRINTIVILLVYVPVFLLAFFGNLIVLLVILTDSRMRKSTANYFLVNLAVTDLLVAVICIPMTAINYVYNVWVLGTTACKITSYMQGKYIY</sequence>
<evidence type="ECO:0000256" key="7">
    <source>
        <dbReference type="ARBA" id="ARBA00023224"/>
    </source>
</evidence>
<dbReference type="Pfam" id="PF00001">
    <property type="entry name" value="7tm_1"/>
    <property type="match status" value="1"/>
</dbReference>
<evidence type="ECO:0000259" key="9">
    <source>
        <dbReference type="PROSITE" id="PS50262"/>
    </source>
</evidence>
<evidence type="ECO:0000313" key="11">
    <source>
        <dbReference type="Proteomes" id="UP001233172"/>
    </source>
</evidence>
<comment type="caution">
    <text evidence="10">The sequence shown here is derived from an EMBL/GenBank/DDBJ whole genome shotgun (WGS) entry which is preliminary data.</text>
</comment>
<reference evidence="10" key="1">
    <citation type="journal article" date="2023" name="PLoS Negl. Trop. Dis.">
        <title>A genome sequence for Biomphalaria pfeifferi, the major vector snail for the human-infecting parasite Schistosoma mansoni.</title>
        <authorList>
            <person name="Bu L."/>
            <person name="Lu L."/>
            <person name="Laidemitt M.R."/>
            <person name="Zhang S.M."/>
            <person name="Mutuku M."/>
            <person name="Mkoji G."/>
            <person name="Steinauer M."/>
            <person name="Loker E.S."/>
        </authorList>
    </citation>
    <scope>NUCLEOTIDE SEQUENCE</scope>
    <source>
        <strain evidence="10">KasaAsao</strain>
    </source>
</reference>
<dbReference type="AlphaFoldDB" id="A0AAD8BSW6"/>
<keyword evidence="11" id="KW-1185">Reference proteome</keyword>
<dbReference type="EMBL" id="JASAOG010000043">
    <property type="protein sequence ID" value="KAK0059199.1"/>
    <property type="molecule type" value="Genomic_DNA"/>
</dbReference>
<dbReference type="Proteomes" id="UP001233172">
    <property type="component" value="Unassembled WGS sequence"/>
</dbReference>
<dbReference type="PANTHER" id="PTHR45695:SF9">
    <property type="entry name" value="LEUCOKININ RECEPTOR"/>
    <property type="match status" value="1"/>
</dbReference>
<accession>A0AAD8BSW6</accession>
<keyword evidence="7" id="KW-0807">Transducer</keyword>
<comment type="subcellular location">
    <subcellularLocation>
        <location evidence="1">Membrane</location>
        <topology evidence="1">Multi-pass membrane protein</topology>
    </subcellularLocation>
</comment>
<dbReference type="SUPFAM" id="SSF81321">
    <property type="entry name" value="Family A G protein-coupled receptor-like"/>
    <property type="match status" value="1"/>
</dbReference>
<evidence type="ECO:0000256" key="5">
    <source>
        <dbReference type="ARBA" id="ARBA00023136"/>
    </source>
</evidence>
<feature type="domain" description="G-protein coupled receptors family 1 profile" evidence="9">
    <location>
        <begin position="54"/>
        <end position="123"/>
    </location>
</feature>
<evidence type="ECO:0000256" key="1">
    <source>
        <dbReference type="ARBA" id="ARBA00004141"/>
    </source>
</evidence>
<dbReference type="Gene3D" id="1.20.1070.10">
    <property type="entry name" value="Rhodopsin 7-helix transmembrane proteins"/>
    <property type="match status" value="1"/>
</dbReference>
<keyword evidence="3 8" id="KW-1133">Transmembrane helix</keyword>
<keyword evidence="5 8" id="KW-0472">Membrane</keyword>
<dbReference type="PANTHER" id="PTHR45695">
    <property type="entry name" value="LEUCOKININ RECEPTOR-RELATED"/>
    <property type="match status" value="1"/>
</dbReference>
<dbReference type="PROSITE" id="PS50262">
    <property type="entry name" value="G_PROTEIN_RECEP_F1_2"/>
    <property type="match status" value="1"/>
</dbReference>
<feature type="transmembrane region" description="Helical" evidence="8">
    <location>
        <begin position="75"/>
        <end position="97"/>
    </location>
</feature>
<evidence type="ECO:0000256" key="8">
    <source>
        <dbReference type="SAM" id="Phobius"/>
    </source>
</evidence>
<evidence type="ECO:0000313" key="10">
    <source>
        <dbReference type="EMBL" id="KAK0059199.1"/>
    </source>
</evidence>
<keyword evidence="2 8" id="KW-0812">Transmembrane</keyword>
<feature type="transmembrane region" description="Helical" evidence="8">
    <location>
        <begin position="38"/>
        <end position="63"/>
    </location>
</feature>
<evidence type="ECO:0000256" key="3">
    <source>
        <dbReference type="ARBA" id="ARBA00022989"/>
    </source>
</evidence>
<dbReference type="PRINTS" id="PR00237">
    <property type="entry name" value="GPCRRHODOPSN"/>
</dbReference>
<dbReference type="InterPro" id="IPR000276">
    <property type="entry name" value="GPCR_Rhodpsn"/>
</dbReference>